<gene>
    <name evidence="1" type="primary">ORF-5</name>
</gene>
<protein>
    <submittedName>
        <fullName evidence="1">Uncharacterized protein</fullName>
    </submittedName>
</protein>
<dbReference type="RefSeq" id="YP_009182203.1">
    <property type="nucleotide sequence ID" value="NC_028491.1"/>
</dbReference>
<keyword evidence="2" id="KW-1185">Reference proteome</keyword>
<dbReference type="KEGG" id="vg:26373974"/>
<name>A0A0R7EYV9_9BBAC</name>
<dbReference type="GeneID" id="26373974"/>
<organism evidence="1 2">
    <name type="scientific">Diatraea saccharalis granulovirus</name>
    <dbReference type="NCBI Taxonomy" id="1675862"/>
    <lineage>
        <taxon>Viruses</taxon>
        <taxon>Viruses incertae sedis</taxon>
        <taxon>Naldaviricetes</taxon>
        <taxon>Lefavirales</taxon>
        <taxon>Baculoviridae</taxon>
        <taxon>Betabaculovirus</taxon>
        <taxon>Betabaculovirus disaccharalis</taxon>
    </lineage>
</organism>
<dbReference type="Proteomes" id="UP000203433">
    <property type="component" value="Segment"/>
</dbReference>
<sequence>MLSILFNEQTVMYSFNDILQLMVCLNFERVDKKLLSCNRLVVVGTNTQVFYTDGVFIDIKLITHDECFVNFEGVLELIDQNDIGEKEEFETLLVNCTSRVIKIPNHSWTLKYITRLKDRINGSFDLYFKIVEQYVLANKPHIDKIGATVDRLVSEAEHNKQTNDVNLLRKAYHGFDQATVLMIQCISNP</sequence>
<evidence type="ECO:0000313" key="2">
    <source>
        <dbReference type="Proteomes" id="UP000203433"/>
    </source>
</evidence>
<reference evidence="1 2" key="1">
    <citation type="journal article" date="2015" name="J. Virol.">
        <title>A betabaculovirus-encoded gp64 homolog is a functional envelope fusion protein.</title>
        <authorList>
            <person name="Ardisson-Araujo D.M."/>
            <person name="Melo F.L."/>
            <person name="Clem R.J."/>
            <person name="Wolff J.L."/>
            <person name="Ribeiro B.M."/>
        </authorList>
    </citation>
    <scope>NUCLEOTIDE SEQUENCE [LARGE SCALE GENOMIC DNA]</scope>
    <source>
        <strain evidence="1 2">Parana-2009</strain>
    </source>
</reference>
<accession>A0A0R7EYV9</accession>
<dbReference type="EMBL" id="KP296186">
    <property type="protein sequence ID" value="AKN80768.1"/>
    <property type="molecule type" value="Genomic_DNA"/>
</dbReference>
<proteinExistence type="predicted"/>
<evidence type="ECO:0000313" key="1">
    <source>
        <dbReference type="EMBL" id="AKN80768.1"/>
    </source>
</evidence>
<dbReference type="OrthoDB" id="13866at10239"/>